<reference evidence="2 3" key="1">
    <citation type="submission" date="2015-03" db="EMBL/GenBank/DDBJ databases">
        <title>Genome sequence of Tenacibaculum sp. S2-2, isolated from intestinal microbiota of sea cucumber, Apostichopus japonicas.</title>
        <authorList>
            <person name="Shao Z."/>
            <person name="Wang L."/>
            <person name="Li X."/>
        </authorList>
    </citation>
    <scope>NUCLEOTIDE SEQUENCE [LARGE SCALE GENOMIC DNA]</scope>
    <source>
        <strain evidence="2 3">S2-2</strain>
    </source>
</reference>
<evidence type="ECO:0000313" key="2">
    <source>
        <dbReference type="EMBL" id="OSY87726.1"/>
    </source>
</evidence>
<feature type="signal peptide" evidence="1">
    <location>
        <begin position="1"/>
        <end position="27"/>
    </location>
</feature>
<name>A0A1Y2PB74_9FLAO</name>
<dbReference type="EMBL" id="LAPZ01000007">
    <property type="protein sequence ID" value="OSY87726.1"/>
    <property type="molecule type" value="Genomic_DNA"/>
</dbReference>
<evidence type="ECO:0000256" key="1">
    <source>
        <dbReference type="SAM" id="SignalP"/>
    </source>
</evidence>
<keyword evidence="1" id="KW-0732">Signal</keyword>
<sequence>MPKNIKHIKPFILTCALALFLFSKASAQQVRVIDNKGTIQSVNNNNVTSSNTAPTNPIEGDVWFDTNSSPTTIKIWDEQFGPSGDWRNLSDAIGEWKLSGNSGTNSSTNFLGTTDAQDLVLRAGNVEKLRITNDRGQVRINQAPVFNNHPLVIRANGDDVLAFQDNTGTPRWHWNLLSNGLNFVESNVLDFRLFLENGGNVGINTNDPTERLDVNGKLRVRDITTVITNNEILTTDSNGVVEKKALVATETNNQITTGANGGIYLGPTVFTGSFTISAPVGTNDTTTFLQTIPGLPFQPSQITFVAHPNIESLEPDTDANNGVGNNTATLQNTFGTMNGFANNSSGTLTQATMFVGGSGTSINNISRYSSNDYCIGIRYTDQNARDLGKIRASLNSFNASGFILSVTYNIGAAGTGNLAFRRQIFNEDLVVFYTAYK</sequence>
<feature type="chain" id="PRO_5012146907" evidence="1">
    <location>
        <begin position="28"/>
        <end position="437"/>
    </location>
</feature>
<protein>
    <submittedName>
        <fullName evidence="2">Uncharacterized protein</fullName>
    </submittedName>
</protein>
<comment type="caution">
    <text evidence="2">The sequence shown here is derived from an EMBL/GenBank/DDBJ whole genome shotgun (WGS) entry which is preliminary data.</text>
</comment>
<organism evidence="2 3">
    <name type="scientific">Tenacibaculum holothuriorum</name>
    <dbReference type="NCBI Taxonomy" id="1635173"/>
    <lineage>
        <taxon>Bacteria</taxon>
        <taxon>Pseudomonadati</taxon>
        <taxon>Bacteroidota</taxon>
        <taxon>Flavobacteriia</taxon>
        <taxon>Flavobacteriales</taxon>
        <taxon>Flavobacteriaceae</taxon>
        <taxon>Tenacibaculum</taxon>
    </lineage>
</organism>
<dbReference type="AlphaFoldDB" id="A0A1Y2PB74"/>
<dbReference type="InParanoid" id="A0A1Y2PB74"/>
<dbReference type="OrthoDB" id="1396884at2"/>
<evidence type="ECO:0000313" key="3">
    <source>
        <dbReference type="Proteomes" id="UP000194221"/>
    </source>
</evidence>
<dbReference type="Proteomes" id="UP000194221">
    <property type="component" value="Unassembled WGS sequence"/>
</dbReference>
<gene>
    <name evidence="2" type="ORF">WH52_09865</name>
</gene>
<keyword evidence="3" id="KW-1185">Reference proteome</keyword>
<accession>A0A1Y2PB74</accession>
<dbReference type="STRING" id="1635173.WH52_09865"/>
<proteinExistence type="predicted"/>
<dbReference type="RefSeq" id="WP_086030789.1">
    <property type="nucleotide sequence ID" value="NZ_LAPZ01000007.1"/>
</dbReference>